<evidence type="ECO:0000313" key="3">
    <source>
        <dbReference type="Proteomes" id="UP001295684"/>
    </source>
</evidence>
<proteinExistence type="predicted"/>
<comment type="caution">
    <text evidence="2">The sequence shown here is derived from an EMBL/GenBank/DDBJ whole genome shotgun (WGS) entry which is preliminary data.</text>
</comment>
<accession>A0AAD1X6F4</accession>
<keyword evidence="1" id="KW-0472">Membrane</keyword>
<dbReference type="Proteomes" id="UP001295684">
    <property type="component" value="Unassembled WGS sequence"/>
</dbReference>
<organism evidence="2 3">
    <name type="scientific">Euplotes crassus</name>
    <dbReference type="NCBI Taxonomy" id="5936"/>
    <lineage>
        <taxon>Eukaryota</taxon>
        <taxon>Sar</taxon>
        <taxon>Alveolata</taxon>
        <taxon>Ciliophora</taxon>
        <taxon>Intramacronucleata</taxon>
        <taxon>Spirotrichea</taxon>
        <taxon>Hypotrichia</taxon>
        <taxon>Euplotida</taxon>
        <taxon>Euplotidae</taxon>
        <taxon>Moneuplotes</taxon>
    </lineage>
</organism>
<keyword evidence="1" id="KW-1133">Transmembrane helix</keyword>
<feature type="transmembrane region" description="Helical" evidence="1">
    <location>
        <begin position="438"/>
        <end position="460"/>
    </location>
</feature>
<feature type="transmembrane region" description="Helical" evidence="1">
    <location>
        <begin position="370"/>
        <end position="390"/>
    </location>
</feature>
<sequence>MGPLQKYEQYGKFPWKLFVHIIVLLFSSAQILLIINMTGIYARSMGRVILKNFFDEEIDFSEVDYDHRKFIYEQEELRTIIADSVANYYEIAGDESTSLEDYGHFTIMNEASLEEIILPPRLNVYFIRGQGRKQFQNELVYNLREDDLGPFNPDSEIDFQEFLSNVTNIKILYKIKSCIPSDVTTPIDCFQWHINQVFDFDARNHFTFSVDWEYIYLDLFGVNELDGTTANFMTTYFWLNGLNIVFAIWSLFLQVIHLSAVSSAYTKVKMRYKSSKEGKSNYRRNLQKKRQSTLDNLPFEANTRINNSVTSFSSLNSLSSMGSIRQTEDSGSRIGSNMGKTTISSEYDESISLDWNSLTLSDRLKIYNPWTFFIIFGDVLLIIGSAFYIVNNDQPFQGNNHILGLSAFAHWASCLKYIEGAKDYNIIANTLVHSAMLVLKAVLGIFPVFIGFVLLGLCFFIDSNLFGSVSTIMYALFSLMNGDSPFVIWYDIAQHHFLFGSIYMYVFLLFSIIVIENVFIVLIGDAYVKSKYLQQTDWIKETDHLGNVIQEDEEAEDPLKPFYNKTQKEIESRKALVKMLQEDKEILMKEYYKDIQQEKLKRRSSKVEVEDSIEEEESSLNERLPLSTLGMTLLKYLTYLNEKFEDDINEKSSKFPFPELVKKEKEDIYDRYCNCYDRIQKEFKKFKKRKLGYQEKHKNLVKDIKKIQKIEEVKEEDY</sequence>
<dbReference type="PANTHER" id="PTHR12127">
    <property type="entry name" value="MUCOLIPIN"/>
    <property type="match status" value="1"/>
</dbReference>
<reference evidence="2" key="1">
    <citation type="submission" date="2023-07" db="EMBL/GenBank/DDBJ databases">
        <authorList>
            <consortium name="AG Swart"/>
            <person name="Singh M."/>
            <person name="Singh A."/>
            <person name="Seah K."/>
            <person name="Emmerich C."/>
        </authorList>
    </citation>
    <scope>NUCLEOTIDE SEQUENCE</scope>
    <source>
        <strain evidence="2">DP1</strain>
    </source>
</reference>
<feature type="transmembrane region" description="Helical" evidence="1">
    <location>
        <begin position="17"/>
        <end position="42"/>
    </location>
</feature>
<feature type="transmembrane region" description="Helical" evidence="1">
    <location>
        <begin position="242"/>
        <end position="265"/>
    </location>
</feature>
<protein>
    <recommendedName>
        <fullName evidence="4">Polycystin cation channel PKD1/PKD2 domain-containing protein</fullName>
    </recommendedName>
</protein>
<dbReference type="AlphaFoldDB" id="A0AAD1X6F4"/>
<dbReference type="InterPro" id="IPR039031">
    <property type="entry name" value="Mucolipin"/>
</dbReference>
<feature type="transmembrane region" description="Helical" evidence="1">
    <location>
        <begin position="502"/>
        <end position="523"/>
    </location>
</feature>
<evidence type="ECO:0000256" key="1">
    <source>
        <dbReference type="SAM" id="Phobius"/>
    </source>
</evidence>
<name>A0AAD1X6F4_EUPCR</name>
<gene>
    <name evidence="2" type="ORF">ECRASSUSDP1_LOCUS505</name>
</gene>
<dbReference type="Gene3D" id="1.10.287.70">
    <property type="match status" value="1"/>
</dbReference>
<evidence type="ECO:0000313" key="2">
    <source>
        <dbReference type="EMBL" id="CAI2359220.1"/>
    </source>
</evidence>
<feature type="transmembrane region" description="Helical" evidence="1">
    <location>
        <begin position="472"/>
        <end position="490"/>
    </location>
</feature>
<evidence type="ECO:0008006" key="4">
    <source>
        <dbReference type="Google" id="ProtNLM"/>
    </source>
</evidence>
<dbReference type="GO" id="GO:0072345">
    <property type="term" value="F:NAADP-sensitive calcium-release channel activity"/>
    <property type="evidence" value="ECO:0007669"/>
    <property type="project" value="TreeGrafter"/>
</dbReference>
<keyword evidence="1" id="KW-0812">Transmembrane</keyword>
<dbReference type="EMBL" id="CAMPGE010000473">
    <property type="protein sequence ID" value="CAI2359220.1"/>
    <property type="molecule type" value="Genomic_DNA"/>
</dbReference>
<feature type="transmembrane region" description="Helical" evidence="1">
    <location>
        <begin position="402"/>
        <end position="418"/>
    </location>
</feature>
<dbReference type="PANTHER" id="PTHR12127:SF7">
    <property type="entry name" value="SD02261P"/>
    <property type="match status" value="1"/>
</dbReference>
<dbReference type="GO" id="GO:0016020">
    <property type="term" value="C:membrane"/>
    <property type="evidence" value="ECO:0007669"/>
    <property type="project" value="UniProtKB-SubCell"/>
</dbReference>
<keyword evidence="3" id="KW-1185">Reference proteome</keyword>